<dbReference type="Proteomes" id="UP000693970">
    <property type="component" value="Unassembled WGS sequence"/>
</dbReference>
<feature type="transmembrane region" description="Helical" evidence="2">
    <location>
        <begin position="12"/>
        <end position="30"/>
    </location>
</feature>
<reference evidence="3" key="1">
    <citation type="journal article" date="2021" name="Sci. Rep.">
        <title>Diploid genomic architecture of Nitzschia inconspicua, an elite biomass production diatom.</title>
        <authorList>
            <person name="Oliver A."/>
            <person name="Podell S."/>
            <person name="Pinowska A."/>
            <person name="Traller J.C."/>
            <person name="Smith S.R."/>
            <person name="McClure R."/>
            <person name="Beliaev A."/>
            <person name="Bohutskyi P."/>
            <person name="Hill E.A."/>
            <person name="Rabines A."/>
            <person name="Zheng H."/>
            <person name="Allen L.Z."/>
            <person name="Kuo A."/>
            <person name="Grigoriev I.V."/>
            <person name="Allen A.E."/>
            <person name="Hazlebeck D."/>
            <person name="Allen E.E."/>
        </authorList>
    </citation>
    <scope>NUCLEOTIDE SEQUENCE</scope>
    <source>
        <strain evidence="3">Hildebrandi</strain>
    </source>
</reference>
<dbReference type="OrthoDB" id="49209at2759"/>
<feature type="transmembrane region" description="Helical" evidence="2">
    <location>
        <begin position="183"/>
        <end position="207"/>
    </location>
</feature>
<feature type="compositionally biased region" description="Basic and acidic residues" evidence="1">
    <location>
        <begin position="280"/>
        <end position="302"/>
    </location>
</feature>
<keyword evidence="4" id="KW-1185">Reference proteome</keyword>
<evidence type="ECO:0000256" key="1">
    <source>
        <dbReference type="SAM" id="MobiDB-lite"/>
    </source>
</evidence>
<accession>A0A9K3LUL9</accession>
<reference evidence="3" key="2">
    <citation type="submission" date="2021-04" db="EMBL/GenBank/DDBJ databases">
        <authorList>
            <person name="Podell S."/>
        </authorList>
    </citation>
    <scope>NUCLEOTIDE SEQUENCE</scope>
    <source>
        <strain evidence="3">Hildebrandi</strain>
    </source>
</reference>
<feature type="transmembrane region" description="Helical" evidence="2">
    <location>
        <begin position="214"/>
        <end position="233"/>
    </location>
</feature>
<keyword evidence="2" id="KW-0472">Membrane</keyword>
<gene>
    <name evidence="3" type="ORF">IV203_031583</name>
</gene>
<organism evidence="3 4">
    <name type="scientific">Nitzschia inconspicua</name>
    <dbReference type="NCBI Taxonomy" id="303405"/>
    <lineage>
        <taxon>Eukaryota</taxon>
        <taxon>Sar</taxon>
        <taxon>Stramenopiles</taxon>
        <taxon>Ochrophyta</taxon>
        <taxon>Bacillariophyta</taxon>
        <taxon>Bacillariophyceae</taxon>
        <taxon>Bacillariophycidae</taxon>
        <taxon>Bacillariales</taxon>
        <taxon>Bacillariaceae</taxon>
        <taxon>Nitzschia</taxon>
    </lineage>
</organism>
<comment type="caution">
    <text evidence="3">The sequence shown here is derived from an EMBL/GenBank/DDBJ whole genome shotgun (WGS) entry which is preliminary data.</text>
</comment>
<keyword evidence="2" id="KW-0812">Transmembrane</keyword>
<evidence type="ECO:0000313" key="4">
    <source>
        <dbReference type="Proteomes" id="UP000693970"/>
    </source>
</evidence>
<name>A0A9K3LUL9_9STRA</name>
<dbReference type="AlphaFoldDB" id="A0A9K3LUL9"/>
<feature type="transmembrane region" description="Helical" evidence="2">
    <location>
        <begin position="245"/>
        <end position="264"/>
    </location>
</feature>
<feature type="transmembrane region" description="Helical" evidence="2">
    <location>
        <begin position="42"/>
        <end position="60"/>
    </location>
</feature>
<protein>
    <submittedName>
        <fullName evidence="3">Uncharacterized protein</fullName>
    </submittedName>
</protein>
<feature type="transmembrane region" description="Helical" evidence="2">
    <location>
        <begin position="72"/>
        <end position="92"/>
    </location>
</feature>
<proteinExistence type="predicted"/>
<sequence>MMMNEDKRLQYWAALTVFSIVSLSSMTNFFDDNQDLKREQKWSISVASVSLILAVLSFFLRMLMTKMFAEKYMEHGAVLVVLGFWCGGLPIINSSSNYLSVGMNGAIFNVNLFFSSWMAFIVSMMLFADMFPSMLMGDKVTKFTNQWIWLGAASLIVMTNAVWSWRDNNCTSVDDSNMCHRDLFGFVLGAVSGLVALVFMALAFMAFNHERLEQLVSILLTAAWCFGIAYLTFDDGPAQFVGTFYFSIWFSFMFAFWMAVQAVISMYSDVMESDETVTPEEGKGAQETTAKQDVEEHEKEEVVQEGDV</sequence>
<dbReference type="EMBL" id="JAGRRH010000006">
    <property type="protein sequence ID" value="KAG7368840.1"/>
    <property type="molecule type" value="Genomic_DNA"/>
</dbReference>
<feature type="region of interest" description="Disordered" evidence="1">
    <location>
        <begin position="275"/>
        <end position="308"/>
    </location>
</feature>
<evidence type="ECO:0000313" key="3">
    <source>
        <dbReference type="EMBL" id="KAG7368840.1"/>
    </source>
</evidence>
<feature type="transmembrane region" description="Helical" evidence="2">
    <location>
        <begin position="112"/>
        <end position="135"/>
    </location>
</feature>
<keyword evidence="2" id="KW-1133">Transmembrane helix</keyword>
<feature type="transmembrane region" description="Helical" evidence="2">
    <location>
        <begin position="147"/>
        <end position="163"/>
    </location>
</feature>
<evidence type="ECO:0000256" key="2">
    <source>
        <dbReference type="SAM" id="Phobius"/>
    </source>
</evidence>